<accession>A0A182IF61</accession>
<name>A0A182IF61_ANOAR</name>
<evidence type="ECO:0000313" key="1">
    <source>
        <dbReference type="EnsemblMetazoa" id="AARA014131-PA"/>
    </source>
</evidence>
<dbReference type="EnsemblMetazoa" id="AARA014131-RA">
    <property type="protein sequence ID" value="AARA014131-PA"/>
    <property type="gene ID" value="AARA014131"/>
</dbReference>
<dbReference type="VEuPathDB" id="VectorBase:AARA014131"/>
<protein>
    <submittedName>
        <fullName evidence="1">Uncharacterized protein</fullName>
    </submittedName>
</protein>
<organism evidence="1 2">
    <name type="scientific">Anopheles arabiensis</name>
    <name type="common">Mosquito</name>
    <dbReference type="NCBI Taxonomy" id="7173"/>
    <lineage>
        <taxon>Eukaryota</taxon>
        <taxon>Metazoa</taxon>
        <taxon>Ecdysozoa</taxon>
        <taxon>Arthropoda</taxon>
        <taxon>Hexapoda</taxon>
        <taxon>Insecta</taxon>
        <taxon>Pterygota</taxon>
        <taxon>Neoptera</taxon>
        <taxon>Endopterygota</taxon>
        <taxon>Diptera</taxon>
        <taxon>Nematocera</taxon>
        <taxon>Culicoidea</taxon>
        <taxon>Culicidae</taxon>
        <taxon>Anophelinae</taxon>
        <taxon>Anopheles</taxon>
    </lineage>
</organism>
<keyword evidence="2" id="KW-1185">Reference proteome</keyword>
<reference evidence="1" key="1">
    <citation type="submission" date="2022-08" db="UniProtKB">
        <authorList>
            <consortium name="EnsemblMetazoa"/>
        </authorList>
    </citation>
    <scope>IDENTIFICATION</scope>
    <source>
        <strain evidence="1">Dongola</strain>
    </source>
</reference>
<evidence type="ECO:0000313" key="2">
    <source>
        <dbReference type="Proteomes" id="UP000075840"/>
    </source>
</evidence>
<dbReference type="EMBL" id="APCN01002118">
    <property type="status" value="NOT_ANNOTATED_CDS"/>
    <property type="molecule type" value="Genomic_DNA"/>
</dbReference>
<dbReference type="Proteomes" id="UP000075840">
    <property type="component" value="Unassembled WGS sequence"/>
</dbReference>
<proteinExistence type="predicted"/>
<dbReference type="AlphaFoldDB" id="A0A182IF61"/>
<sequence>MCWVVGVYQCTSRVIYLWLSVLRICITSGNRPSPAWDMGNMPNTFKHIRASTSVGTKNYKKGIKIALISNKTKKKPLRAGCMPYSCCSIVPWA</sequence>